<dbReference type="RefSeq" id="WP_234239747.1">
    <property type="nucleotide sequence ID" value="NZ_JABFTS010000005.1"/>
</dbReference>
<accession>A0AAW4YV88</accession>
<proteinExistence type="predicted"/>
<dbReference type="InterPro" id="IPR038666">
    <property type="entry name" value="SSP1_head-tail_sf"/>
</dbReference>
<dbReference type="AlphaFoldDB" id="A0AAW4YV88"/>
<sequence length="113" mass="12712">MDAGKLRYRITIQRQEQIQNPQTGAITTTWVDYLTNVPAEIQFLSARELIAAAATQSQVMARIIIRWRPDPIDPSMRIVHQGKIYNIHGAIPDNITGKQHYTLPCSQGVNDGN</sequence>
<reference evidence="1" key="1">
    <citation type="submission" date="2020-05" db="EMBL/GenBank/DDBJ databases">
        <authorList>
            <person name="Wang L."/>
            <person name="Shao Z."/>
        </authorList>
    </citation>
    <scope>NUCLEOTIDE SEQUENCE</scope>
    <source>
        <strain evidence="1">MCCC 1A05776</strain>
    </source>
</reference>
<protein>
    <submittedName>
        <fullName evidence="1">Phage head closure protein</fullName>
    </submittedName>
</protein>
<comment type="caution">
    <text evidence="1">The sequence shown here is derived from an EMBL/GenBank/DDBJ whole genome shotgun (WGS) entry which is preliminary data.</text>
</comment>
<dbReference type="InterPro" id="IPR008767">
    <property type="entry name" value="Phage_SPP1_head-tail_adaptor"/>
</dbReference>
<dbReference type="Pfam" id="PF05521">
    <property type="entry name" value="Phage_HCP"/>
    <property type="match status" value="1"/>
</dbReference>
<dbReference type="Gene3D" id="2.40.10.270">
    <property type="entry name" value="Bacteriophage SPP1 head-tail adaptor protein"/>
    <property type="match status" value="1"/>
</dbReference>
<evidence type="ECO:0000313" key="1">
    <source>
        <dbReference type="EMBL" id="MCE8052280.1"/>
    </source>
</evidence>
<dbReference type="EMBL" id="JABFTS010000005">
    <property type="protein sequence ID" value="MCE8052280.1"/>
    <property type="molecule type" value="Genomic_DNA"/>
</dbReference>
<organism evidence="1 2">
    <name type="scientific">Billgrantia desiderata</name>
    <dbReference type="NCBI Taxonomy" id="52021"/>
    <lineage>
        <taxon>Bacteria</taxon>
        <taxon>Pseudomonadati</taxon>
        <taxon>Pseudomonadota</taxon>
        <taxon>Gammaproteobacteria</taxon>
        <taxon>Oceanospirillales</taxon>
        <taxon>Halomonadaceae</taxon>
        <taxon>Billgrantia</taxon>
    </lineage>
</organism>
<reference evidence="1" key="2">
    <citation type="journal article" date="2021" name="Front. Microbiol.">
        <title>Aerobic Denitrification and Heterotrophic Sulfur Oxidation in the Genus Halomonas Revealed by Six Novel Species Characterizations and Genome-Based Analysis.</title>
        <authorList>
            <person name="Wang L."/>
            <person name="Shao Z."/>
        </authorList>
    </citation>
    <scope>NUCLEOTIDE SEQUENCE</scope>
    <source>
        <strain evidence="1">MCCC 1A05776</strain>
    </source>
</reference>
<name>A0AAW4YV88_9GAMM</name>
<gene>
    <name evidence="1" type="ORF">HOP61_13295</name>
</gene>
<evidence type="ECO:0000313" key="2">
    <source>
        <dbReference type="Proteomes" id="UP001320178"/>
    </source>
</evidence>
<dbReference type="Proteomes" id="UP001320178">
    <property type="component" value="Unassembled WGS sequence"/>
</dbReference>
<dbReference type="NCBIfam" id="TIGR01563">
    <property type="entry name" value="gp16_SPP1"/>
    <property type="match status" value="1"/>
</dbReference>